<proteinExistence type="predicted"/>
<dbReference type="AlphaFoldDB" id="A0A2T2WCN0"/>
<organism evidence="1 2">
    <name type="scientific">Sulfobacillus acidophilus</name>
    <dbReference type="NCBI Taxonomy" id="53633"/>
    <lineage>
        <taxon>Bacteria</taxon>
        <taxon>Bacillati</taxon>
        <taxon>Bacillota</taxon>
        <taxon>Clostridia</taxon>
        <taxon>Eubacteriales</taxon>
        <taxon>Clostridiales Family XVII. Incertae Sedis</taxon>
        <taxon>Sulfobacillus</taxon>
    </lineage>
</organism>
<evidence type="ECO:0000313" key="2">
    <source>
        <dbReference type="Proteomes" id="UP000241848"/>
    </source>
</evidence>
<dbReference type="EMBL" id="PXYV01000101">
    <property type="protein sequence ID" value="PSR19986.1"/>
    <property type="molecule type" value="Genomic_DNA"/>
</dbReference>
<comment type="caution">
    <text evidence="1">The sequence shown here is derived from an EMBL/GenBank/DDBJ whole genome shotgun (WGS) entry which is preliminary data.</text>
</comment>
<sequence length="81" mass="9126">MPMMMGGGGGWAFLLWGVVMLAGLGWVVRRYGLAKLLPDRRHRPAADPLALARERYAQGLITKQEFEDVVHHLLNTERPDD</sequence>
<name>A0A2T2WCN0_9FIRM</name>
<accession>A0A2T2WCN0</accession>
<reference evidence="1 2" key="1">
    <citation type="journal article" date="2014" name="BMC Genomics">
        <title>Comparison of environmental and isolate Sulfobacillus genomes reveals diverse carbon, sulfur, nitrogen, and hydrogen metabolisms.</title>
        <authorList>
            <person name="Justice N.B."/>
            <person name="Norman A."/>
            <person name="Brown C.T."/>
            <person name="Singh A."/>
            <person name="Thomas B.C."/>
            <person name="Banfield J.F."/>
        </authorList>
    </citation>
    <scope>NUCLEOTIDE SEQUENCE [LARGE SCALE GENOMIC DNA]</scope>
    <source>
        <strain evidence="1">AMDSBA3</strain>
    </source>
</reference>
<protein>
    <recommendedName>
        <fullName evidence="3">SHOCT domain-containing protein</fullName>
    </recommendedName>
</protein>
<evidence type="ECO:0008006" key="3">
    <source>
        <dbReference type="Google" id="ProtNLM"/>
    </source>
</evidence>
<gene>
    <name evidence="1" type="ORF">C7B45_17200</name>
</gene>
<evidence type="ECO:0000313" key="1">
    <source>
        <dbReference type="EMBL" id="PSR19986.1"/>
    </source>
</evidence>
<dbReference type="Proteomes" id="UP000241848">
    <property type="component" value="Unassembled WGS sequence"/>
</dbReference>